<evidence type="ECO:0000313" key="3">
    <source>
        <dbReference type="EMBL" id="TCJ93780.1"/>
    </source>
</evidence>
<proteinExistence type="predicted"/>
<evidence type="ECO:0000256" key="1">
    <source>
        <dbReference type="SAM" id="MobiDB-lite"/>
    </source>
</evidence>
<organism evidence="3 4">
    <name type="scientific">Nocardia alba</name>
    <dbReference type="NCBI Taxonomy" id="225051"/>
    <lineage>
        <taxon>Bacteria</taxon>
        <taxon>Bacillati</taxon>
        <taxon>Actinomycetota</taxon>
        <taxon>Actinomycetes</taxon>
        <taxon>Mycobacteriales</taxon>
        <taxon>Nocardiaceae</taxon>
        <taxon>Nocardia</taxon>
    </lineage>
</organism>
<dbReference type="RefSeq" id="WP_084473114.1">
    <property type="nucleotide sequence ID" value="NZ_SMFR01000005.1"/>
</dbReference>
<sequence>MKAAGFIVSVVLLGALSVAGCSTEDDVAQPVTTTARGGSWGSGVPITESPGAGDPTIVPGHSPTVTVVPTTPGPRSTGGGAPSSVPATTAPLPPVATDVVSLVAVDAAGRPSSGFTVTSPTPVGALDCSHMSPSRSATTAGVYQCGASADAANVCWAAPDRATLLCANDPWLRGLRRYTVDPPVADIGATASPEPWALELADGRHCRIRVGGAWGGRSDGLVGAYSCDGNDVVLQPSTARTAIDASTSTWLVEVGPLGSGAPDFPAPAILAVRTAYFAAVR</sequence>
<feature type="signal peptide" evidence="2">
    <location>
        <begin position="1"/>
        <end position="24"/>
    </location>
</feature>
<evidence type="ECO:0000313" key="4">
    <source>
        <dbReference type="Proteomes" id="UP000294856"/>
    </source>
</evidence>
<feature type="region of interest" description="Disordered" evidence="1">
    <location>
        <begin position="30"/>
        <end position="90"/>
    </location>
</feature>
<evidence type="ECO:0000256" key="2">
    <source>
        <dbReference type="SAM" id="SignalP"/>
    </source>
</evidence>
<dbReference type="OrthoDB" id="5116562at2"/>
<dbReference type="EMBL" id="SMFR01000005">
    <property type="protein sequence ID" value="TCJ93780.1"/>
    <property type="molecule type" value="Genomic_DNA"/>
</dbReference>
<feature type="chain" id="PRO_5020504897" description="Ig-like domain-containing protein" evidence="2">
    <location>
        <begin position="25"/>
        <end position="281"/>
    </location>
</feature>
<dbReference type="STRING" id="1210063.GCA_001612665_05323"/>
<protein>
    <recommendedName>
        <fullName evidence="5">Ig-like domain-containing protein</fullName>
    </recommendedName>
</protein>
<dbReference type="PROSITE" id="PS51257">
    <property type="entry name" value="PROKAR_LIPOPROTEIN"/>
    <property type="match status" value="1"/>
</dbReference>
<evidence type="ECO:0008006" key="5">
    <source>
        <dbReference type="Google" id="ProtNLM"/>
    </source>
</evidence>
<comment type="caution">
    <text evidence="3">The sequence shown here is derived from an EMBL/GenBank/DDBJ whole genome shotgun (WGS) entry which is preliminary data.</text>
</comment>
<dbReference type="AlphaFoldDB" id="A0A4R1FIA7"/>
<gene>
    <name evidence="3" type="ORF">DFR71_5636</name>
</gene>
<accession>A0A4R1FIA7</accession>
<dbReference type="Proteomes" id="UP000294856">
    <property type="component" value="Unassembled WGS sequence"/>
</dbReference>
<name>A0A4R1FIA7_9NOCA</name>
<feature type="compositionally biased region" description="Low complexity" evidence="1">
    <location>
        <begin position="58"/>
        <end position="75"/>
    </location>
</feature>
<keyword evidence="4" id="KW-1185">Reference proteome</keyword>
<reference evidence="3 4" key="1">
    <citation type="submission" date="2019-03" db="EMBL/GenBank/DDBJ databases">
        <title>Genomic Encyclopedia of Type Strains, Phase IV (KMG-IV): sequencing the most valuable type-strain genomes for metagenomic binning, comparative biology and taxonomic classification.</title>
        <authorList>
            <person name="Goeker M."/>
        </authorList>
    </citation>
    <scope>NUCLEOTIDE SEQUENCE [LARGE SCALE GENOMIC DNA]</scope>
    <source>
        <strain evidence="3 4">DSM 44684</strain>
    </source>
</reference>
<keyword evidence="2" id="KW-0732">Signal</keyword>